<dbReference type="RefSeq" id="WP_276327632.1">
    <property type="nucleotide sequence ID" value="NZ_FNTH01000001.1"/>
</dbReference>
<organism evidence="1 2">
    <name type="scientific">Bradyrhizobium erythrophlei</name>
    <dbReference type="NCBI Taxonomy" id="1437360"/>
    <lineage>
        <taxon>Bacteria</taxon>
        <taxon>Pseudomonadati</taxon>
        <taxon>Pseudomonadota</taxon>
        <taxon>Alphaproteobacteria</taxon>
        <taxon>Hyphomicrobiales</taxon>
        <taxon>Nitrobacteraceae</taxon>
        <taxon>Bradyrhizobium</taxon>
    </lineage>
</organism>
<dbReference type="AlphaFoldDB" id="A0A1H4YPL6"/>
<evidence type="ECO:0000313" key="1">
    <source>
        <dbReference type="EMBL" id="SED19164.1"/>
    </source>
</evidence>
<gene>
    <name evidence="1" type="ORF">SAMN05444164_4018</name>
</gene>
<sequence length="43" mass="4525">MMIVKCGEKRDRPLMAINVRAGMQVNSTEAGDSGKECAGVTGI</sequence>
<proteinExistence type="predicted"/>
<reference evidence="1 2" key="1">
    <citation type="submission" date="2016-10" db="EMBL/GenBank/DDBJ databases">
        <authorList>
            <person name="de Groot N.N."/>
        </authorList>
    </citation>
    <scope>NUCLEOTIDE SEQUENCE [LARGE SCALE GENOMIC DNA]</scope>
    <source>
        <strain evidence="1 2">MT12</strain>
    </source>
</reference>
<dbReference type="EMBL" id="FNTH01000001">
    <property type="protein sequence ID" value="SED19164.1"/>
    <property type="molecule type" value="Genomic_DNA"/>
</dbReference>
<accession>A0A1H4YPL6</accession>
<name>A0A1H4YPL6_9BRAD</name>
<evidence type="ECO:0000313" key="2">
    <source>
        <dbReference type="Proteomes" id="UP000198992"/>
    </source>
</evidence>
<dbReference type="Proteomes" id="UP000198992">
    <property type="component" value="Unassembled WGS sequence"/>
</dbReference>
<protein>
    <submittedName>
        <fullName evidence="1">Uncharacterized protein</fullName>
    </submittedName>
</protein>